<dbReference type="Proteomes" id="UP000038083">
    <property type="component" value="Unassembled WGS sequence"/>
</dbReference>
<keyword evidence="1" id="KW-1133">Transmembrane helix</keyword>
<feature type="transmembrane region" description="Helical" evidence="1">
    <location>
        <begin position="44"/>
        <end position="66"/>
    </location>
</feature>
<reference evidence="2 3" key="1">
    <citation type="submission" date="2015-01" db="EMBL/GenBank/DDBJ databases">
        <authorList>
            <person name="MANFREDI Pablo"/>
        </authorList>
    </citation>
    <scope>NUCLEOTIDE SEQUENCE [LARGE SCALE GENOMIC DNA]</scope>
    <source>
        <strain evidence="2 3">Ccy74</strain>
    </source>
</reference>
<dbReference type="Pfam" id="PF09527">
    <property type="entry name" value="ATPase_gene1"/>
    <property type="match status" value="1"/>
</dbReference>
<keyword evidence="1" id="KW-0812">Transmembrane</keyword>
<gene>
    <name evidence="2" type="ORF">CCYN74_130097</name>
</gene>
<dbReference type="RefSeq" id="WP_018280338.1">
    <property type="nucleotide sequence ID" value="NZ_CDOF01000044.1"/>
</dbReference>
<dbReference type="EMBL" id="CDOG01000005">
    <property type="protein sequence ID" value="CEN35672.1"/>
    <property type="molecule type" value="Genomic_DNA"/>
</dbReference>
<evidence type="ECO:0000256" key="1">
    <source>
        <dbReference type="SAM" id="Phobius"/>
    </source>
</evidence>
<dbReference type="OrthoDB" id="9798708at2"/>
<evidence type="ECO:0000313" key="2">
    <source>
        <dbReference type="EMBL" id="CEN35672.1"/>
    </source>
</evidence>
<protein>
    <recommendedName>
        <fullName evidence="4">F0F1-ATPase subunit</fullName>
    </recommendedName>
</protein>
<accession>A0A0B7HMS2</accession>
<feature type="transmembrane region" description="Helical" evidence="1">
    <location>
        <begin position="20"/>
        <end position="38"/>
    </location>
</feature>
<sequence length="76" mass="8630">MKNYKLPTKQLNKWIKFSQAGLQMAITIAICVFLGDWLDGKFPNLYPLFTVALSLLGVFVAIYSVIRQVMNMSDKS</sequence>
<evidence type="ECO:0000313" key="3">
    <source>
        <dbReference type="Proteomes" id="UP000038083"/>
    </source>
</evidence>
<dbReference type="AlphaFoldDB" id="A0A0B7HMS2"/>
<organism evidence="2 3">
    <name type="scientific">Capnocytophaga cynodegmi</name>
    <dbReference type="NCBI Taxonomy" id="28189"/>
    <lineage>
        <taxon>Bacteria</taxon>
        <taxon>Pseudomonadati</taxon>
        <taxon>Bacteroidota</taxon>
        <taxon>Flavobacteriia</taxon>
        <taxon>Flavobacteriales</taxon>
        <taxon>Flavobacteriaceae</taxon>
        <taxon>Capnocytophaga</taxon>
    </lineage>
</organism>
<name>A0A0B7HMS2_9FLAO</name>
<keyword evidence="1" id="KW-0472">Membrane</keyword>
<evidence type="ECO:0008006" key="4">
    <source>
        <dbReference type="Google" id="ProtNLM"/>
    </source>
</evidence>
<proteinExistence type="predicted"/>
<dbReference type="InterPro" id="IPR032820">
    <property type="entry name" value="ATPase_put"/>
</dbReference>